<dbReference type="PANTHER" id="PTHR31111">
    <property type="entry name" value="BNAA05G37150D PROTEIN-RELATED"/>
    <property type="match status" value="1"/>
</dbReference>
<evidence type="ECO:0000313" key="3">
    <source>
        <dbReference type="Proteomes" id="UP000824120"/>
    </source>
</evidence>
<dbReference type="SUPFAM" id="SSF81383">
    <property type="entry name" value="F-box domain"/>
    <property type="match status" value="2"/>
</dbReference>
<proteinExistence type="predicted"/>
<organism evidence="2 3">
    <name type="scientific">Solanum commersonii</name>
    <name type="common">Commerson's wild potato</name>
    <name type="synonym">Commerson's nightshade</name>
    <dbReference type="NCBI Taxonomy" id="4109"/>
    <lineage>
        <taxon>Eukaryota</taxon>
        <taxon>Viridiplantae</taxon>
        <taxon>Streptophyta</taxon>
        <taxon>Embryophyta</taxon>
        <taxon>Tracheophyta</taxon>
        <taxon>Spermatophyta</taxon>
        <taxon>Magnoliopsida</taxon>
        <taxon>eudicotyledons</taxon>
        <taxon>Gunneridae</taxon>
        <taxon>Pentapetalae</taxon>
        <taxon>asterids</taxon>
        <taxon>lamiids</taxon>
        <taxon>Solanales</taxon>
        <taxon>Solanaceae</taxon>
        <taxon>Solanoideae</taxon>
        <taxon>Solaneae</taxon>
        <taxon>Solanum</taxon>
    </lineage>
</organism>
<dbReference type="Pfam" id="PF08268">
    <property type="entry name" value="FBA_3"/>
    <property type="match status" value="1"/>
</dbReference>
<accession>A0A9J6AZC8</accession>
<dbReference type="EMBL" id="JACXVP010000001">
    <property type="protein sequence ID" value="KAG5629447.1"/>
    <property type="molecule type" value="Genomic_DNA"/>
</dbReference>
<dbReference type="Proteomes" id="UP000824120">
    <property type="component" value="Chromosome 1"/>
</dbReference>
<dbReference type="OrthoDB" id="1243645at2759"/>
<dbReference type="PANTHER" id="PTHR31111:SF41">
    <property type="entry name" value="F-BOX ASSOCIATED DOMAIN-CONTAINING PROTEIN"/>
    <property type="match status" value="1"/>
</dbReference>
<protein>
    <recommendedName>
        <fullName evidence="1">F-box domain-containing protein</fullName>
    </recommendedName>
</protein>
<evidence type="ECO:0000259" key="1">
    <source>
        <dbReference type="SMART" id="SM00256"/>
    </source>
</evidence>
<dbReference type="Pfam" id="PF00646">
    <property type="entry name" value="F-box"/>
    <property type="match status" value="2"/>
</dbReference>
<sequence length="396" mass="45623">TSGEDEDGTLKTLKAAAFQEKIEMKLEKSEVSIPHEIIFEIFSWLPVKSLMHFKCVSGLCNSLIFESDFLHIHRCCSSRTNFLLHDGIFFYAADLKEDENISASLLLTERLHTYSGLNCANSLLCVWEQYNGQPALILNPSTREVRFLPDPNKGRSCGNYLIGFEPQENTYKMNPSISEEILIEIFLWLPVKSLMHFNCVTKFFNSLISESIFFDTHRCRSVTHPGGTKFIFQASEIYCTSVQLKEHEKTSIQIQSFDAIPFNIPHLSWSRLNCVNGLFCIWETLSNQPATILNPSTREVRFLPSLNADFLLCYYSFGFEPEEKKYKIITTTNHVRGSYIKRWVFTLGIDESWRKVNSSLHNVFWIPEVYINGVIYKFAFHNEFAIAGFDVKSEIS</sequence>
<feature type="domain" description="F-box" evidence="1">
    <location>
        <begin position="177"/>
        <end position="216"/>
    </location>
</feature>
<reference evidence="2 3" key="1">
    <citation type="submission" date="2020-09" db="EMBL/GenBank/DDBJ databases">
        <title>De no assembly of potato wild relative species, Solanum commersonii.</title>
        <authorList>
            <person name="Cho K."/>
        </authorList>
    </citation>
    <scope>NUCLEOTIDE SEQUENCE [LARGE SCALE GENOMIC DNA]</scope>
    <source>
        <strain evidence="2">LZ3.2</strain>
        <tissue evidence="2">Leaf</tissue>
    </source>
</reference>
<dbReference type="SMART" id="SM00256">
    <property type="entry name" value="FBOX"/>
    <property type="match status" value="2"/>
</dbReference>
<comment type="caution">
    <text evidence="2">The sequence shown here is derived from an EMBL/GenBank/DDBJ whole genome shotgun (WGS) entry which is preliminary data.</text>
</comment>
<evidence type="ECO:0000313" key="2">
    <source>
        <dbReference type="EMBL" id="KAG5629447.1"/>
    </source>
</evidence>
<feature type="non-terminal residue" evidence="2">
    <location>
        <position position="396"/>
    </location>
</feature>
<dbReference type="InterPro" id="IPR036047">
    <property type="entry name" value="F-box-like_dom_sf"/>
</dbReference>
<dbReference type="NCBIfam" id="TIGR01640">
    <property type="entry name" value="F_box_assoc_1"/>
    <property type="match status" value="1"/>
</dbReference>
<keyword evidence="3" id="KW-1185">Reference proteome</keyword>
<dbReference type="InterPro" id="IPR017451">
    <property type="entry name" value="F-box-assoc_interact_dom"/>
</dbReference>
<gene>
    <name evidence="2" type="ORF">H5410_001164</name>
</gene>
<dbReference type="InterPro" id="IPR001810">
    <property type="entry name" value="F-box_dom"/>
</dbReference>
<dbReference type="Gene3D" id="1.20.1280.50">
    <property type="match status" value="1"/>
</dbReference>
<dbReference type="AlphaFoldDB" id="A0A9J6AZC8"/>
<name>A0A9J6AZC8_SOLCO</name>
<dbReference type="InterPro" id="IPR013187">
    <property type="entry name" value="F-box-assoc_dom_typ3"/>
</dbReference>
<feature type="domain" description="F-box" evidence="1">
    <location>
        <begin position="33"/>
        <end position="73"/>
    </location>
</feature>